<feature type="domain" description="CS" evidence="3">
    <location>
        <begin position="35"/>
        <end position="132"/>
    </location>
</feature>
<dbReference type="OrthoDB" id="1564555at2759"/>
<dbReference type="InterPro" id="IPR007052">
    <property type="entry name" value="CS_dom"/>
</dbReference>
<feature type="compositionally biased region" description="Basic and acidic residues" evidence="2">
    <location>
        <begin position="215"/>
        <end position="228"/>
    </location>
</feature>
<comment type="similarity">
    <text evidence="1">Belongs to the p23/wos2 family.</text>
</comment>
<feature type="region of interest" description="Disordered" evidence="2">
    <location>
        <begin position="149"/>
        <end position="228"/>
    </location>
</feature>
<evidence type="ECO:0000256" key="2">
    <source>
        <dbReference type="SAM" id="MobiDB-lite"/>
    </source>
</evidence>
<dbReference type="PROSITE" id="PS51203">
    <property type="entry name" value="CS"/>
    <property type="match status" value="1"/>
</dbReference>
<comment type="caution">
    <text evidence="4">The sequence shown here is derived from an EMBL/GenBank/DDBJ whole genome shotgun (WGS) entry which is preliminary data.</text>
</comment>
<evidence type="ECO:0000256" key="1">
    <source>
        <dbReference type="ARBA" id="ARBA00025733"/>
    </source>
</evidence>
<reference evidence="4" key="1">
    <citation type="journal article" date="2019" name="G3 (Bethesda)">
        <title>Genome Assemblies of Two Rare Opportunistic Yeast Pathogens: Diutina rugosa (syn. Candida rugosa) and Trichomonascus ciferrii (syn. Candida ciferrii).</title>
        <authorList>
            <person name="Mixao V."/>
            <person name="Saus E."/>
            <person name="Hansen A.P."/>
            <person name="Lass-Florl C."/>
            <person name="Gabaldon T."/>
        </authorList>
    </citation>
    <scope>NUCLEOTIDE SEQUENCE</scope>
    <source>
        <strain evidence="4">CBS 4856</strain>
    </source>
</reference>
<dbReference type="GO" id="GO:0051087">
    <property type="term" value="F:protein-folding chaperone binding"/>
    <property type="evidence" value="ECO:0007669"/>
    <property type="project" value="TreeGrafter"/>
</dbReference>
<dbReference type="GO" id="GO:0006457">
    <property type="term" value="P:protein folding"/>
    <property type="evidence" value="ECO:0007669"/>
    <property type="project" value="TreeGrafter"/>
</dbReference>
<dbReference type="PANTHER" id="PTHR22932">
    <property type="entry name" value="TELOMERASE-BINDING PROTEIN P23 HSP90 CO-CHAPERONE"/>
    <property type="match status" value="1"/>
</dbReference>
<dbReference type="GO" id="GO:0005634">
    <property type="term" value="C:nucleus"/>
    <property type="evidence" value="ECO:0007669"/>
    <property type="project" value="TreeGrafter"/>
</dbReference>
<dbReference type="VEuPathDB" id="FungiDB:TRICI_006389"/>
<dbReference type="FunFam" id="2.60.40.790:FF:000013">
    <property type="entry name" value="Very-long-chain (3R)-3-hydroxyacyl-CoA dehydratase"/>
    <property type="match status" value="1"/>
</dbReference>
<accession>A0A642UHI8</accession>
<dbReference type="SUPFAM" id="SSF49764">
    <property type="entry name" value="HSP20-like chaperones"/>
    <property type="match status" value="1"/>
</dbReference>
<dbReference type="PANTHER" id="PTHR22932:SF1">
    <property type="entry name" value="CO-CHAPERONE PROTEIN DAF-41"/>
    <property type="match status" value="1"/>
</dbReference>
<protein>
    <recommendedName>
        <fullName evidence="3">CS domain-containing protein</fullName>
    </recommendedName>
</protein>
<dbReference type="GO" id="GO:0051879">
    <property type="term" value="F:Hsp90 protein binding"/>
    <property type="evidence" value="ECO:0007669"/>
    <property type="project" value="InterPro"/>
</dbReference>
<dbReference type="EMBL" id="SWFS01000529">
    <property type="protein sequence ID" value="KAA8899161.1"/>
    <property type="molecule type" value="Genomic_DNA"/>
</dbReference>
<dbReference type="AlphaFoldDB" id="A0A642UHI8"/>
<dbReference type="Proteomes" id="UP000761534">
    <property type="component" value="Unassembled WGS sequence"/>
</dbReference>
<sequence>MAGKKVPEVSKDKVPTLYKADSTRHATPPTTINMAILPEVYWAQRSSASEPEKNIIYLTLILTDIKQPKVDLQADHLNFESGHEEDDQKYAVKLNFYDDVDVENSKQHLTGRGLFFVLRKKTPQDEFWPRLTKEKRLPYVKTDFDKWVDEDEQEGAEEPAMPEGGMDMSQLAGMGGAGGAGGPDIQQLLAQMGQGGAGGMGAEEAAAGLQEEELEQAKEEQEDQDDKK</sequence>
<dbReference type="Gene3D" id="2.60.40.790">
    <property type="match status" value="1"/>
</dbReference>
<organism evidence="4 5">
    <name type="scientific">Trichomonascus ciferrii</name>
    <dbReference type="NCBI Taxonomy" id="44093"/>
    <lineage>
        <taxon>Eukaryota</taxon>
        <taxon>Fungi</taxon>
        <taxon>Dikarya</taxon>
        <taxon>Ascomycota</taxon>
        <taxon>Saccharomycotina</taxon>
        <taxon>Dipodascomycetes</taxon>
        <taxon>Dipodascales</taxon>
        <taxon>Trichomonascaceae</taxon>
        <taxon>Trichomonascus</taxon>
        <taxon>Trichomonascus ciferrii complex</taxon>
    </lineage>
</organism>
<evidence type="ECO:0000313" key="4">
    <source>
        <dbReference type="EMBL" id="KAA8899161.1"/>
    </source>
</evidence>
<evidence type="ECO:0000313" key="5">
    <source>
        <dbReference type="Proteomes" id="UP000761534"/>
    </source>
</evidence>
<dbReference type="CDD" id="cd06465">
    <property type="entry name" value="p23_hB-ind1_like"/>
    <property type="match status" value="1"/>
</dbReference>
<dbReference type="InterPro" id="IPR008978">
    <property type="entry name" value="HSP20-like_chaperone"/>
</dbReference>
<keyword evidence="5" id="KW-1185">Reference proteome</keyword>
<name>A0A642UHI8_9ASCO</name>
<proteinExistence type="inferred from homology"/>
<feature type="compositionally biased region" description="Gly residues" evidence="2">
    <location>
        <begin position="173"/>
        <end position="182"/>
    </location>
</feature>
<gene>
    <name evidence="4" type="ORF">TRICI_006389</name>
</gene>
<dbReference type="GO" id="GO:0005829">
    <property type="term" value="C:cytosol"/>
    <property type="evidence" value="ECO:0007669"/>
    <property type="project" value="TreeGrafter"/>
</dbReference>
<dbReference type="InterPro" id="IPR045250">
    <property type="entry name" value="p23-like"/>
</dbReference>
<evidence type="ECO:0000259" key="3">
    <source>
        <dbReference type="PROSITE" id="PS51203"/>
    </source>
</evidence>
<dbReference type="GO" id="GO:0051131">
    <property type="term" value="P:chaperone-mediated protein complex assembly"/>
    <property type="evidence" value="ECO:0007669"/>
    <property type="project" value="TreeGrafter"/>
</dbReference>